<gene>
    <name evidence="1" type="ORF">CP980_33645</name>
</gene>
<keyword evidence="2" id="KW-1185">Reference proteome</keyword>
<sequence>MERPYALGIQRCHIRIRSFRSSRRTHQGEGRNMGKFRYGTVASAIVLAALGSLAAAAGTAHAEAGQDTITMLKQEKTQWCWVASGLTIAKFQGLGSTQTDFCNRAQPYYGCNNQPATLDDMARGWGSLGMAHTGSGLNSAATFNQVYTDVKAARPIGARIGWASGGGHMNVVYGFDTSNSTIAVADPWPDTTTYTWWNYSDYVSNSSSKWTHSRIGISR</sequence>
<proteinExistence type="predicted"/>
<organism evidence="1 2">
    <name type="scientific">Streptomyces vinaceus</name>
    <dbReference type="NCBI Taxonomy" id="1960"/>
    <lineage>
        <taxon>Bacteria</taxon>
        <taxon>Bacillati</taxon>
        <taxon>Actinomycetota</taxon>
        <taxon>Actinomycetes</taxon>
        <taxon>Kitasatosporales</taxon>
        <taxon>Streptomycetaceae</taxon>
        <taxon>Streptomyces</taxon>
    </lineage>
</organism>
<evidence type="ECO:0000313" key="1">
    <source>
        <dbReference type="EMBL" id="QEV49358.1"/>
    </source>
</evidence>
<dbReference type="Pfam" id="PF12385">
    <property type="entry name" value="Peptidase_C70"/>
    <property type="match status" value="1"/>
</dbReference>
<name>A0A5J6JPF2_STRVI</name>
<protein>
    <recommendedName>
        <fullName evidence="3">Peptidase C39-like domain-containing protein</fullName>
    </recommendedName>
</protein>
<dbReference type="KEGG" id="svn:CP980_33645"/>
<evidence type="ECO:0000313" key="2">
    <source>
        <dbReference type="Proteomes" id="UP000325563"/>
    </source>
</evidence>
<dbReference type="InterPro" id="IPR022118">
    <property type="entry name" value="Peptidase_C70_AvrRpt2"/>
</dbReference>
<accession>A0A5J6JPF2</accession>
<reference evidence="1 2" key="1">
    <citation type="submission" date="2017-09" db="EMBL/GenBank/DDBJ databases">
        <authorList>
            <person name="Lee N."/>
            <person name="Cho B.-K."/>
        </authorList>
    </citation>
    <scope>NUCLEOTIDE SEQUENCE [LARGE SCALE GENOMIC DNA]</scope>
    <source>
        <strain evidence="1 2">ATCC 27476</strain>
    </source>
</reference>
<dbReference type="EMBL" id="CP023692">
    <property type="protein sequence ID" value="QEV49358.1"/>
    <property type="molecule type" value="Genomic_DNA"/>
</dbReference>
<dbReference type="AlphaFoldDB" id="A0A5J6JPF2"/>
<dbReference type="Gene3D" id="3.90.70.10">
    <property type="entry name" value="Cysteine proteinases"/>
    <property type="match status" value="1"/>
</dbReference>
<dbReference type="Proteomes" id="UP000325563">
    <property type="component" value="Chromosome"/>
</dbReference>
<evidence type="ECO:0008006" key="3">
    <source>
        <dbReference type="Google" id="ProtNLM"/>
    </source>
</evidence>